<keyword evidence="2" id="KW-0732">Signal</keyword>
<proteinExistence type="predicted"/>
<reference evidence="3 4" key="1">
    <citation type="submission" date="2020-01" db="EMBL/GenBank/DDBJ databases">
        <title>Genetics and antimicrobial susceptibilities of Nocardia species isolated from the soil; a comparison with species isolated from humans.</title>
        <authorList>
            <person name="Carrasco G."/>
            <person name="Monzon S."/>
            <person name="Sansegundo M."/>
            <person name="Garcia E."/>
            <person name="Garrido N."/>
            <person name="Medina M.J."/>
            <person name="Villalon P."/>
            <person name="Ramirez-Arocha A.C."/>
            <person name="Jimenez P."/>
            <person name="Cuesta I."/>
            <person name="Valdezate S."/>
        </authorList>
    </citation>
    <scope>NUCLEOTIDE SEQUENCE [LARGE SCALE GENOMIC DNA]</scope>
    <source>
        <strain evidence="3 4">CNM20110649</strain>
    </source>
</reference>
<accession>A0ABX0CGA3</accession>
<feature type="region of interest" description="Disordered" evidence="1">
    <location>
        <begin position="36"/>
        <end position="72"/>
    </location>
</feature>
<feature type="signal peptide" evidence="2">
    <location>
        <begin position="1"/>
        <end position="36"/>
    </location>
</feature>
<keyword evidence="4" id="KW-1185">Reference proteome</keyword>
<evidence type="ECO:0000313" key="3">
    <source>
        <dbReference type="EMBL" id="NEW55168.1"/>
    </source>
</evidence>
<feature type="chain" id="PRO_5046796077" description="DUF732 domain-containing protein" evidence="2">
    <location>
        <begin position="37"/>
        <end position="105"/>
    </location>
</feature>
<gene>
    <name evidence="3" type="ORF">GV794_05770</name>
</gene>
<dbReference type="EMBL" id="JAAGUX010000007">
    <property type="protein sequence ID" value="NEW55168.1"/>
    <property type="molecule type" value="Genomic_DNA"/>
</dbReference>
<evidence type="ECO:0000256" key="1">
    <source>
        <dbReference type="SAM" id="MobiDB-lite"/>
    </source>
</evidence>
<evidence type="ECO:0000256" key="2">
    <source>
        <dbReference type="SAM" id="SignalP"/>
    </source>
</evidence>
<evidence type="ECO:0008006" key="5">
    <source>
        <dbReference type="Google" id="ProtNLM"/>
    </source>
</evidence>
<organism evidence="3 4">
    <name type="scientific">Nocardia cyriacigeorgica</name>
    <dbReference type="NCBI Taxonomy" id="135487"/>
    <lineage>
        <taxon>Bacteria</taxon>
        <taxon>Bacillati</taxon>
        <taxon>Actinomycetota</taxon>
        <taxon>Actinomycetes</taxon>
        <taxon>Mycobacteriales</taxon>
        <taxon>Nocardiaceae</taxon>
        <taxon>Nocardia</taxon>
    </lineage>
</organism>
<comment type="caution">
    <text evidence="3">The sequence shown here is derived from an EMBL/GenBank/DDBJ whole genome shotgun (WGS) entry which is preliminary data.</text>
</comment>
<evidence type="ECO:0000313" key="4">
    <source>
        <dbReference type="Proteomes" id="UP000470876"/>
    </source>
</evidence>
<dbReference type="Proteomes" id="UP000470876">
    <property type="component" value="Unassembled WGS sequence"/>
</dbReference>
<name>A0ABX0CGA3_9NOCA</name>
<sequence length="105" mass="10731">MRMSPRQRLRTTIVALSGALVLAVGPAVLDTPAAVAAPQGGQAQPAYPFDGEEGTGNGTNQPKKDERAERAEEFGGGLASEVIDLAANILKCGLNVVTPTVGCSI</sequence>
<protein>
    <recommendedName>
        <fullName evidence="5">DUF732 domain-containing protein</fullName>
    </recommendedName>
</protein>
<feature type="compositionally biased region" description="Low complexity" evidence="1">
    <location>
        <begin position="36"/>
        <end position="46"/>
    </location>
</feature>
<feature type="compositionally biased region" description="Basic and acidic residues" evidence="1">
    <location>
        <begin position="62"/>
        <end position="72"/>
    </location>
</feature>
<dbReference type="RefSeq" id="WP_163829894.1">
    <property type="nucleotide sequence ID" value="NZ_JAAGUX010000007.1"/>
</dbReference>